<dbReference type="Proteomes" id="UP001062846">
    <property type="component" value="Chromosome 1"/>
</dbReference>
<keyword evidence="2" id="KW-1185">Reference proteome</keyword>
<gene>
    <name evidence="1" type="ORF">RHMOL_Rhmol01G0241800</name>
</gene>
<dbReference type="EMBL" id="CM046388">
    <property type="protein sequence ID" value="KAI8572961.1"/>
    <property type="molecule type" value="Genomic_DNA"/>
</dbReference>
<organism evidence="1 2">
    <name type="scientific">Rhododendron molle</name>
    <name type="common">Chinese azalea</name>
    <name type="synonym">Azalea mollis</name>
    <dbReference type="NCBI Taxonomy" id="49168"/>
    <lineage>
        <taxon>Eukaryota</taxon>
        <taxon>Viridiplantae</taxon>
        <taxon>Streptophyta</taxon>
        <taxon>Embryophyta</taxon>
        <taxon>Tracheophyta</taxon>
        <taxon>Spermatophyta</taxon>
        <taxon>Magnoliopsida</taxon>
        <taxon>eudicotyledons</taxon>
        <taxon>Gunneridae</taxon>
        <taxon>Pentapetalae</taxon>
        <taxon>asterids</taxon>
        <taxon>Ericales</taxon>
        <taxon>Ericaceae</taxon>
        <taxon>Ericoideae</taxon>
        <taxon>Rhodoreae</taxon>
        <taxon>Rhododendron</taxon>
    </lineage>
</organism>
<evidence type="ECO:0000313" key="2">
    <source>
        <dbReference type="Proteomes" id="UP001062846"/>
    </source>
</evidence>
<name>A0ACC0Q692_RHOML</name>
<protein>
    <submittedName>
        <fullName evidence="1">Uncharacterized protein</fullName>
    </submittedName>
</protein>
<comment type="caution">
    <text evidence="1">The sequence shown here is derived from an EMBL/GenBank/DDBJ whole genome shotgun (WGS) entry which is preliminary data.</text>
</comment>
<sequence>MGFIKEWNESLASICNKQSFVQWVGNVLGRTGSLNKVPGYIWSRKEMDFPCYCSK</sequence>
<accession>A0ACC0Q692</accession>
<proteinExistence type="predicted"/>
<evidence type="ECO:0000313" key="1">
    <source>
        <dbReference type="EMBL" id="KAI8572961.1"/>
    </source>
</evidence>
<reference evidence="1" key="1">
    <citation type="submission" date="2022-02" db="EMBL/GenBank/DDBJ databases">
        <title>Plant Genome Project.</title>
        <authorList>
            <person name="Zhang R.-G."/>
        </authorList>
    </citation>
    <scope>NUCLEOTIDE SEQUENCE</scope>
    <source>
        <strain evidence="1">AT1</strain>
    </source>
</reference>